<dbReference type="Proteomes" id="UP000185895">
    <property type="component" value="Unassembled WGS sequence"/>
</dbReference>
<dbReference type="EMBL" id="MKKK01000001">
    <property type="protein sequence ID" value="OEY98165.1"/>
    <property type="molecule type" value="Genomic_DNA"/>
</dbReference>
<evidence type="ECO:0000313" key="3">
    <source>
        <dbReference type="Proteomes" id="UP000185895"/>
    </source>
</evidence>
<gene>
    <name evidence="2" type="ORF">BJI46_01195</name>
</gene>
<keyword evidence="3" id="KW-1185">Reference proteome</keyword>
<accession>A0A1E7RG76</accession>
<sequence length="106" mass="12099">MHDNQLKEKIIETLNQKAQDHQHRHTVIDGVYARLEEKRHHRFNRWGVTGFALAAAITGIVIVPNDVMQKNVQPQQVNVNSQKLTPQLADDLEMLLVMGEDNKHGS</sequence>
<dbReference type="OrthoDB" id="6707299at2"/>
<keyword evidence="1" id="KW-1133">Transmembrane helix</keyword>
<dbReference type="AlphaFoldDB" id="A0A1E7RG76"/>
<dbReference type="STRING" id="1262585.BJI46_01195"/>
<evidence type="ECO:0000313" key="2">
    <source>
        <dbReference type="EMBL" id="OEY98165.1"/>
    </source>
</evidence>
<reference evidence="2 3" key="1">
    <citation type="submission" date="2016-09" db="EMBL/GenBank/DDBJ databases">
        <authorList>
            <person name="Capua I."/>
            <person name="De Benedictis P."/>
            <person name="Joannis T."/>
            <person name="Lombin L.H."/>
            <person name="Cattoli G."/>
        </authorList>
    </citation>
    <scope>NUCLEOTIDE SEQUENCE [LARGE SCALE GENOMIC DNA]</scope>
    <source>
        <strain evidence="2 3">ANC 4671</strain>
    </source>
</reference>
<name>A0A1E7RG76_9GAMM</name>
<keyword evidence="1" id="KW-0472">Membrane</keyword>
<evidence type="ECO:0000256" key="1">
    <source>
        <dbReference type="SAM" id="Phobius"/>
    </source>
</evidence>
<keyword evidence="1" id="KW-0812">Transmembrane</keyword>
<dbReference type="RefSeq" id="WP_070068544.1">
    <property type="nucleotide sequence ID" value="NZ_MKKK01000001.1"/>
</dbReference>
<organism evidence="2 3">
    <name type="scientific">Acinetobacter qingfengensis</name>
    <dbReference type="NCBI Taxonomy" id="1262585"/>
    <lineage>
        <taxon>Bacteria</taxon>
        <taxon>Pseudomonadati</taxon>
        <taxon>Pseudomonadota</taxon>
        <taxon>Gammaproteobacteria</taxon>
        <taxon>Moraxellales</taxon>
        <taxon>Moraxellaceae</taxon>
        <taxon>Acinetobacter</taxon>
    </lineage>
</organism>
<comment type="caution">
    <text evidence="2">The sequence shown here is derived from an EMBL/GenBank/DDBJ whole genome shotgun (WGS) entry which is preliminary data.</text>
</comment>
<proteinExistence type="predicted"/>
<feature type="transmembrane region" description="Helical" evidence="1">
    <location>
        <begin position="43"/>
        <end position="63"/>
    </location>
</feature>
<protein>
    <submittedName>
        <fullName evidence="2">Uncharacterized protein</fullName>
    </submittedName>
</protein>